<dbReference type="GO" id="GO:0006351">
    <property type="term" value="P:DNA-templated transcription"/>
    <property type="evidence" value="ECO:0007669"/>
    <property type="project" value="InterPro"/>
</dbReference>
<evidence type="ECO:0000256" key="6">
    <source>
        <dbReference type="ARBA" id="ARBA00023163"/>
    </source>
</evidence>
<dbReference type="Pfam" id="PF04082">
    <property type="entry name" value="Fungal_trans"/>
    <property type="match status" value="1"/>
</dbReference>
<evidence type="ECO:0000313" key="11">
    <source>
        <dbReference type="Proteomes" id="UP001219568"/>
    </source>
</evidence>
<comment type="caution">
    <text evidence="10">The sequence shown here is derived from an EMBL/GenBank/DDBJ whole genome shotgun (WGS) entry which is preliminary data.</text>
</comment>
<keyword evidence="7" id="KW-0539">Nucleus</keyword>
<dbReference type="GO" id="GO:0008270">
    <property type="term" value="F:zinc ion binding"/>
    <property type="evidence" value="ECO:0007669"/>
    <property type="project" value="InterPro"/>
</dbReference>
<feature type="signal peptide" evidence="8">
    <location>
        <begin position="1"/>
        <end position="15"/>
    </location>
</feature>
<evidence type="ECO:0000256" key="4">
    <source>
        <dbReference type="ARBA" id="ARBA00023015"/>
    </source>
</evidence>
<evidence type="ECO:0000256" key="8">
    <source>
        <dbReference type="SAM" id="SignalP"/>
    </source>
</evidence>
<dbReference type="InterPro" id="IPR050797">
    <property type="entry name" value="Carb_Metab_Trans_Reg"/>
</dbReference>
<keyword evidence="4" id="KW-0805">Transcription regulation</keyword>
<keyword evidence="2" id="KW-0479">Metal-binding</keyword>
<evidence type="ECO:0000256" key="7">
    <source>
        <dbReference type="ARBA" id="ARBA00023242"/>
    </source>
</evidence>
<dbReference type="SMART" id="SM00906">
    <property type="entry name" value="Fungal_trans"/>
    <property type="match status" value="1"/>
</dbReference>
<keyword evidence="8" id="KW-0732">Signal</keyword>
<dbReference type="InterPro" id="IPR007219">
    <property type="entry name" value="XnlR_reg_dom"/>
</dbReference>
<evidence type="ECO:0000256" key="1">
    <source>
        <dbReference type="ARBA" id="ARBA00004123"/>
    </source>
</evidence>
<dbReference type="CDD" id="cd12148">
    <property type="entry name" value="fungal_TF_MHR"/>
    <property type="match status" value="1"/>
</dbReference>
<keyword evidence="5" id="KW-0238">DNA-binding</keyword>
<dbReference type="GO" id="GO:0005634">
    <property type="term" value="C:nucleus"/>
    <property type="evidence" value="ECO:0007669"/>
    <property type="project" value="UniProtKB-SubCell"/>
</dbReference>
<evidence type="ECO:0000256" key="2">
    <source>
        <dbReference type="ARBA" id="ARBA00022723"/>
    </source>
</evidence>
<evidence type="ECO:0000256" key="5">
    <source>
        <dbReference type="ARBA" id="ARBA00023125"/>
    </source>
</evidence>
<dbReference type="Proteomes" id="UP001219568">
    <property type="component" value="Unassembled WGS sequence"/>
</dbReference>
<organism evidence="10 11">
    <name type="scientific">Penicillium canescens</name>
    <dbReference type="NCBI Taxonomy" id="5083"/>
    <lineage>
        <taxon>Eukaryota</taxon>
        <taxon>Fungi</taxon>
        <taxon>Dikarya</taxon>
        <taxon>Ascomycota</taxon>
        <taxon>Pezizomycotina</taxon>
        <taxon>Eurotiomycetes</taxon>
        <taxon>Eurotiomycetidae</taxon>
        <taxon>Eurotiales</taxon>
        <taxon>Aspergillaceae</taxon>
        <taxon>Penicillium</taxon>
    </lineage>
</organism>
<protein>
    <recommendedName>
        <fullName evidence="9">Xylanolytic transcriptional activator regulatory domain-containing protein</fullName>
    </recommendedName>
</protein>
<evidence type="ECO:0000256" key="3">
    <source>
        <dbReference type="ARBA" id="ARBA00022833"/>
    </source>
</evidence>
<dbReference type="PANTHER" id="PTHR31668">
    <property type="entry name" value="GLUCOSE TRANSPORT TRANSCRIPTION REGULATOR RGT1-RELATED-RELATED"/>
    <property type="match status" value="1"/>
</dbReference>
<accession>A0AAD6N9M4</accession>
<feature type="domain" description="Xylanolytic transcriptional activator regulatory" evidence="9">
    <location>
        <begin position="84"/>
        <end position="156"/>
    </location>
</feature>
<dbReference type="GO" id="GO:0003677">
    <property type="term" value="F:DNA binding"/>
    <property type="evidence" value="ECO:0007669"/>
    <property type="project" value="UniProtKB-KW"/>
</dbReference>
<dbReference type="EMBL" id="JAQJZL010000004">
    <property type="protein sequence ID" value="KAJ6043135.1"/>
    <property type="molecule type" value="Genomic_DNA"/>
</dbReference>
<gene>
    <name evidence="10" type="ORF">N7460_004490</name>
</gene>
<keyword evidence="11" id="KW-1185">Reference proteome</keyword>
<dbReference type="PANTHER" id="PTHR31668:SF18">
    <property type="entry name" value="MALTOSE FERMENTATION REGULATORY PROTEIN MAL13-RELATED"/>
    <property type="match status" value="1"/>
</dbReference>
<sequence length="352" mass="39723">MCALAFALCASTGASLQLDLAQNQENDSSIPHEGDAMALTDRFAAEAERCRSMYEYRESSTHEAILVPLFLHIYYGTKSKKQTTSLLLRESVTLCQLMGLDNEETYCGLNTEEESYMRRTFWLLYVTERGHAMQHGTGTCLSESISLPLTDNQSEPQVLQAFNSLVHLFVSVDGVLIDANPCTGTEQQSCSRETLSRIQNELRQHRQWPTEWNELQRSDVSITQQWLRMLVWQLSLRNVSMSSEPTDDSMSFIYPAHVSRDALQSISTVSMDALVAHGPGMTRQILHEFCCYLARLNGSGGSLNWLQKRIAESDVPLQPAFELQALSDAAYETTYSINERIDEVDDNSEESY</sequence>
<proteinExistence type="predicted"/>
<feature type="chain" id="PRO_5042055519" description="Xylanolytic transcriptional activator regulatory domain-containing protein" evidence="8">
    <location>
        <begin position="16"/>
        <end position="352"/>
    </location>
</feature>
<comment type="subcellular location">
    <subcellularLocation>
        <location evidence="1">Nucleus</location>
    </subcellularLocation>
</comment>
<evidence type="ECO:0000259" key="9">
    <source>
        <dbReference type="SMART" id="SM00906"/>
    </source>
</evidence>
<keyword evidence="6" id="KW-0804">Transcription</keyword>
<dbReference type="AlphaFoldDB" id="A0AAD6N9M4"/>
<reference evidence="10" key="2">
    <citation type="submission" date="2023-01" db="EMBL/GenBank/DDBJ databases">
        <authorList>
            <person name="Petersen C."/>
        </authorList>
    </citation>
    <scope>NUCLEOTIDE SEQUENCE</scope>
    <source>
        <strain evidence="10">IBT 15450</strain>
    </source>
</reference>
<reference evidence="10" key="1">
    <citation type="journal article" date="2023" name="IMA Fungus">
        <title>Comparative genomic study of the Penicillium genus elucidates a diverse pangenome and 15 lateral gene transfer events.</title>
        <authorList>
            <person name="Petersen C."/>
            <person name="Sorensen T."/>
            <person name="Nielsen M.R."/>
            <person name="Sondergaard T.E."/>
            <person name="Sorensen J.L."/>
            <person name="Fitzpatrick D.A."/>
            <person name="Frisvad J.C."/>
            <person name="Nielsen K.L."/>
        </authorList>
    </citation>
    <scope>NUCLEOTIDE SEQUENCE</scope>
    <source>
        <strain evidence="10">IBT 15450</strain>
    </source>
</reference>
<name>A0AAD6N9M4_PENCN</name>
<evidence type="ECO:0000313" key="10">
    <source>
        <dbReference type="EMBL" id="KAJ6043135.1"/>
    </source>
</evidence>
<keyword evidence="3" id="KW-0862">Zinc</keyword>